<dbReference type="SUPFAM" id="SSF57783">
    <property type="entry name" value="Zinc beta-ribbon"/>
    <property type="match status" value="1"/>
</dbReference>
<dbReference type="GO" id="GO:0003677">
    <property type="term" value="F:DNA binding"/>
    <property type="evidence" value="ECO:0007669"/>
    <property type="project" value="UniProtKB-KW"/>
</dbReference>
<reference evidence="14" key="1">
    <citation type="submission" date="2020-10" db="EMBL/GenBank/DDBJ databases">
        <authorList>
            <person name="Gilroy R."/>
        </authorList>
    </citation>
    <scope>NUCLEOTIDE SEQUENCE</scope>
    <source>
        <strain evidence="14">ChiGjej2B2-16831</strain>
    </source>
</reference>
<keyword evidence="7" id="KW-0479">Metal-binding</keyword>
<sequence length="83" mass="9366">MAFPDAWLDELLAKNDIVSVVSPYVELRPKGRRLWGLCPLHGEKTPSFSVSPDKQMFYCFGCHAGGTAIQFIMQMERLSFVEA</sequence>
<dbReference type="Proteomes" id="UP000824128">
    <property type="component" value="Unassembled WGS sequence"/>
</dbReference>
<dbReference type="InterPro" id="IPR002694">
    <property type="entry name" value="Znf_CHC2"/>
</dbReference>
<evidence type="ECO:0000256" key="3">
    <source>
        <dbReference type="ARBA" id="ARBA00022515"/>
    </source>
</evidence>
<dbReference type="EMBL" id="DVNZ01000143">
    <property type="protein sequence ID" value="HIU94427.1"/>
    <property type="molecule type" value="Genomic_DNA"/>
</dbReference>
<comment type="caution">
    <text evidence="14">The sequence shown here is derived from an EMBL/GenBank/DDBJ whole genome shotgun (WGS) entry which is preliminary data.</text>
</comment>
<dbReference type="GO" id="GO:0006269">
    <property type="term" value="P:DNA replication, synthesis of primer"/>
    <property type="evidence" value="ECO:0007669"/>
    <property type="project" value="UniProtKB-KW"/>
</dbReference>
<accession>A0A9D1N3F4</accession>
<evidence type="ECO:0000256" key="12">
    <source>
        <dbReference type="ARBA" id="ARBA00023163"/>
    </source>
</evidence>
<dbReference type="AlphaFoldDB" id="A0A9D1N3F4"/>
<evidence type="ECO:0000313" key="14">
    <source>
        <dbReference type="EMBL" id="HIU94427.1"/>
    </source>
</evidence>
<dbReference type="GO" id="GO:0003899">
    <property type="term" value="F:DNA-directed RNA polymerase activity"/>
    <property type="evidence" value="ECO:0007669"/>
    <property type="project" value="InterPro"/>
</dbReference>
<feature type="domain" description="Zinc finger CHC2-type" evidence="13">
    <location>
        <begin position="34"/>
        <end position="83"/>
    </location>
</feature>
<name>A0A9D1N3F4_9FIRM</name>
<gene>
    <name evidence="14" type="ORF">IAD24_04635</name>
</gene>
<reference evidence="14" key="2">
    <citation type="journal article" date="2021" name="PeerJ">
        <title>Extensive microbial diversity within the chicken gut microbiome revealed by metagenomics and culture.</title>
        <authorList>
            <person name="Gilroy R."/>
            <person name="Ravi A."/>
            <person name="Getino M."/>
            <person name="Pursley I."/>
            <person name="Horton D.L."/>
            <person name="Alikhan N.F."/>
            <person name="Baker D."/>
            <person name="Gharbi K."/>
            <person name="Hall N."/>
            <person name="Watson M."/>
            <person name="Adriaenssens E.M."/>
            <person name="Foster-Nyarko E."/>
            <person name="Jarju S."/>
            <person name="Secka A."/>
            <person name="Antonio M."/>
            <person name="Oren A."/>
            <person name="Chaudhuri R.R."/>
            <person name="La Ragione R."/>
            <person name="Hildebrand F."/>
            <person name="Pallen M.J."/>
        </authorList>
    </citation>
    <scope>NUCLEOTIDE SEQUENCE</scope>
    <source>
        <strain evidence="14">ChiGjej2B2-16831</strain>
    </source>
</reference>
<evidence type="ECO:0000259" key="13">
    <source>
        <dbReference type="SMART" id="SM00400"/>
    </source>
</evidence>
<organism evidence="14 15">
    <name type="scientific">Candidatus Aphodomorpha intestinavium</name>
    <dbReference type="NCBI Taxonomy" id="2840672"/>
    <lineage>
        <taxon>Bacteria</taxon>
        <taxon>Bacillati</taxon>
        <taxon>Bacillota</taxon>
        <taxon>Clostridia</taxon>
        <taxon>Eubacteriales</taxon>
        <taxon>Candidatus Aphodomorpha</taxon>
    </lineage>
</organism>
<evidence type="ECO:0000256" key="9">
    <source>
        <dbReference type="ARBA" id="ARBA00022833"/>
    </source>
</evidence>
<dbReference type="Gene3D" id="3.90.580.10">
    <property type="entry name" value="Zinc finger, CHC2-type domain"/>
    <property type="match status" value="1"/>
</dbReference>
<dbReference type="GO" id="GO:0008270">
    <property type="term" value="F:zinc ion binding"/>
    <property type="evidence" value="ECO:0007669"/>
    <property type="project" value="UniProtKB-KW"/>
</dbReference>
<keyword evidence="8" id="KW-0863">Zinc-finger</keyword>
<dbReference type="PANTHER" id="PTHR30313:SF2">
    <property type="entry name" value="DNA PRIMASE"/>
    <property type="match status" value="1"/>
</dbReference>
<evidence type="ECO:0000256" key="5">
    <source>
        <dbReference type="ARBA" id="ARBA00022695"/>
    </source>
</evidence>
<dbReference type="GO" id="GO:0000428">
    <property type="term" value="C:DNA-directed RNA polymerase complex"/>
    <property type="evidence" value="ECO:0007669"/>
    <property type="project" value="UniProtKB-KW"/>
</dbReference>
<dbReference type="InterPro" id="IPR050219">
    <property type="entry name" value="DnaG_primase"/>
</dbReference>
<proteinExistence type="predicted"/>
<keyword evidence="6" id="KW-0235">DNA replication</keyword>
<evidence type="ECO:0000256" key="2">
    <source>
        <dbReference type="ARBA" id="ARBA00022478"/>
    </source>
</evidence>
<keyword evidence="4" id="KW-0808">Transferase</keyword>
<keyword evidence="10" id="KW-0460">Magnesium</keyword>
<dbReference type="InterPro" id="IPR036977">
    <property type="entry name" value="DNA_primase_Znf_CHC2"/>
</dbReference>
<keyword evidence="5" id="KW-0548">Nucleotidyltransferase</keyword>
<dbReference type="GO" id="GO:0005737">
    <property type="term" value="C:cytoplasm"/>
    <property type="evidence" value="ECO:0007669"/>
    <property type="project" value="TreeGrafter"/>
</dbReference>
<dbReference type="Pfam" id="PF01807">
    <property type="entry name" value="Zn_ribbon_DnaG"/>
    <property type="match status" value="1"/>
</dbReference>
<dbReference type="GO" id="GO:1990077">
    <property type="term" value="C:primosome complex"/>
    <property type="evidence" value="ECO:0007669"/>
    <property type="project" value="UniProtKB-KW"/>
</dbReference>
<keyword evidence="2" id="KW-0240">DNA-directed RNA polymerase</keyword>
<dbReference type="PANTHER" id="PTHR30313">
    <property type="entry name" value="DNA PRIMASE"/>
    <property type="match status" value="1"/>
</dbReference>
<keyword evidence="3" id="KW-0639">Primosome</keyword>
<keyword evidence="9" id="KW-0862">Zinc</keyword>
<evidence type="ECO:0000256" key="6">
    <source>
        <dbReference type="ARBA" id="ARBA00022705"/>
    </source>
</evidence>
<evidence type="ECO:0000256" key="4">
    <source>
        <dbReference type="ARBA" id="ARBA00022679"/>
    </source>
</evidence>
<dbReference type="FunFam" id="3.90.580.10:FF:000001">
    <property type="entry name" value="DNA primase"/>
    <property type="match status" value="1"/>
</dbReference>
<feature type="non-terminal residue" evidence="14">
    <location>
        <position position="83"/>
    </location>
</feature>
<keyword evidence="12" id="KW-0804">Transcription</keyword>
<evidence type="ECO:0000256" key="8">
    <source>
        <dbReference type="ARBA" id="ARBA00022771"/>
    </source>
</evidence>
<keyword evidence="11" id="KW-0238">DNA-binding</keyword>
<evidence type="ECO:0000256" key="7">
    <source>
        <dbReference type="ARBA" id="ARBA00022723"/>
    </source>
</evidence>
<evidence type="ECO:0000256" key="11">
    <source>
        <dbReference type="ARBA" id="ARBA00023125"/>
    </source>
</evidence>
<evidence type="ECO:0000256" key="10">
    <source>
        <dbReference type="ARBA" id="ARBA00022842"/>
    </source>
</evidence>
<protein>
    <submittedName>
        <fullName evidence="14">DNA primase</fullName>
    </submittedName>
</protein>
<dbReference type="SMART" id="SM00400">
    <property type="entry name" value="ZnF_CHCC"/>
    <property type="match status" value="1"/>
</dbReference>
<evidence type="ECO:0000313" key="15">
    <source>
        <dbReference type="Proteomes" id="UP000824128"/>
    </source>
</evidence>
<comment type="cofactor">
    <cofactor evidence="1">
        <name>Zn(2+)</name>
        <dbReference type="ChEBI" id="CHEBI:29105"/>
    </cofactor>
</comment>
<evidence type="ECO:0000256" key="1">
    <source>
        <dbReference type="ARBA" id="ARBA00001947"/>
    </source>
</evidence>